<evidence type="ECO:0000256" key="1">
    <source>
        <dbReference type="SAM" id="Coils"/>
    </source>
</evidence>
<protein>
    <submittedName>
        <fullName evidence="2">Uncharacterized protein</fullName>
    </submittedName>
</protein>
<evidence type="ECO:0000313" key="2">
    <source>
        <dbReference type="EMBL" id="TFY77626.1"/>
    </source>
</evidence>
<gene>
    <name evidence="2" type="ORF">EWM64_g6386</name>
</gene>
<feature type="coiled-coil region" evidence="1">
    <location>
        <begin position="396"/>
        <end position="423"/>
    </location>
</feature>
<dbReference type="Proteomes" id="UP000298061">
    <property type="component" value="Unassembled WGS sequence"/>
</dbReference>
<dbReference type="OrthoDB" id="5424209at2759"/>
<dbReference type="EMBL" id="SFCI01000863">
    <property type="protein sequence ID" value="TFY77626.1"/>
    <property type="molecule type" value="Genomic_DNA"/>
</dbReference>
<keyword evidence="3" id="KW-1185">Reference proteome</keyword>
<sequence>MWHAARKSYAFGHDLSFLGGSFDRMISSTYMLSVEEIDVYIQFARHYEEAQRSVDEDNTLSPTITATTISSLRFAHDSASSATSFTPDPHAVSIAEAQSYYAGLHSEPTLLYRTGKEQWSPPKGPEAQRRLKELREVFNHPITKVWNSDLAWKVVDIMDAHMIRFTTIDVVRFKKVGVDEADGDEDDVEDKEDEDEETVKTKKQDVGRVTIWIGVFPDNTTATAAHNAAQDVLALLREYEITDIDVDFRESLYTREAGPQLLPPVDDLDPLVDVVSPLTPTLGLYISTKARPNAQGTMALYLAEGGDSDNLLGLSCRHVLIGSKEANADYVRHPSAPSKDVVLLGKRRYANLVDSIKVRIGRYGILIKRWAKQIEGFVEREKGTDPADVQKAVASRAETQALLDRAEKAVEALAALLKRVNTDWKRSDNRVLGPILRSPAISLGVGEYRFTEDWGIFQVDRAKLGDGFQGNKLDLGTKLTPDEFTVKCFPRGGANWEFEYPGDRLLPLMGTITDELMRSPDMWDSDGEPCLLVVKNGIATGTTLGRANGVFSIVRDYFHDMSINQTSMEWGIINYDSKSEVFSEPGDSGSIVADIRGRIGGMLTGGSGKTETSDMTYATPFWWLLQRIKSNGFPNAHLNVLAYTAVLV</sequence>
<comment type="caution">
    <text evidence="2">The sequence shown here is derived from an EMBL/GenBank/DDBJ whole genome shotgun (WGS) entry which is preliminary data.</text>
</comment>
<evidence type="ECO:0000313" key="3">
    <source>
        <dbReference type="Proteomes" id="UP000298061"/>
    </source>
</evidence>
<proteinExistence type="predicted"/>
<reference evidence="2 3" key="1">
    <citation type="submission" date="2019-02" db="EMBL/GenBank/DDBJ databases">
        <title>Genome sequencing of the rare red list fungi Hericium alpestre (H. flagellum).</title>
        <authorList>
            <person name="Buettner E."/>
            <person name="Kellner H."/>
        </authorList>
    </citation>
    <scope>NUCLEOTIDE SEQUENCE [LARGE SCALE GENOMIC DNA]</scope>
    <source>
        <strain evidence="2 3">DSM 108284</strain>
    </source>
</reference>
<dbReference type="SUPFAM" id="SSF50494">
    <property type="entry name" value="Trypsin-like serine proteases"/>
    <property type="match status" value="1"/>
</dbReference>
<accession>A0A4Y9ZRY8</accession>
<dbReference type="InterPro" id="IPR009003">
    <property type="entry name" value="Peptidase_S1_PA"/>
</dbReference>
<keyword evidence="1" id="KW-0175">Coiled coil</keyword>
<name>A0A4Y9ZRY8_9AGAM</name>
<dbReference type="AlphaFoldDB" id="A0A4Y9ZRY8"/>
<organism evidence="2 3">
    <name type="scientific">Hericium alpestre</name>
    <dbReference type="NCBI Taxonomy" id="135208"/>
    <lineage>
        <taxon>Eukaryota</taxon>
        <taxon>Fungi</taxon>
        <taxon>Dikarya</taxon>
        <taxon>Basidiomycota</taxon>
        <taxon>Agaricomycotina</taxon>
        <taxon>Agaricomycetes</taxon>
        <taxon>Russulales</taxon>
        <taxon>Hericiaceae</taxon>
        <taxon>Hericium</taxon>
    </lineage>
</organism>